<dbReference type="EMBL" id="WBSL01000015">
    <property type="protein sequence ID" value="MPY68091.1"/>
    <property type="molecule type" value="Genomic_DNA"/>
</dbReference>
<proteinExistence type="predicted"/>
<name>A0A7X1NZ93_9DEIO</name>
<accession>A0A7X1NZ93</accession>
<evidence type="ECO:0000313" key="2">
    <source>
        <dbReference type="Proteomes" id="UP000484842"/>
    </source>
</evidence>
<dbReference type="AlphaFoldDB" id="A0A7X1NZ93"/>
<evidence type="ECO:0000313" key="1">
    <source>
        <dbReference type="EMBL" id="MPY68091.1"/>
    </source>
</evidence>
<dbReference type="Pfam" id="PF24716">
    <property type="entry name" value="WapI"/>
    <property type="match status" value="1"/>
</dbReference>
<dbReference type="Proteomes" id="UP000484842">
    <property type="component" value="Unassembled WGS sequence"/>
</dbReference>
<gene>
    <name evidence="1" type="ORF">F8S09_15650</name>
</gene>
<protein>
    <submittedName>
        <fullName evidence="1">Uncharacterized protein</fullName>
    </submittedName>
</protein>
<comment type="caution">
    <text evidence="1">The sequence shown here is derived from an EMBL/GenBank/DDBJ whole genome shotgun (WGS) entry which is preliminary data.</text>
</comment>
<reference evidence="1 2" key="1">
    <citation type="submission" date="2019-10" db="EMBL/GenBank/DDBJ databases">
        <title>Deinococcus sp. isolated from soil.</title>
        <authorList>
            <person name="Li Y."/>
            <person name="Wang J."/>
        </authorList>
    </citation>
    <scope>NUCLEOTIDE SEQUENCE [LARGE SCALE GENOMIC DNA]</scope>
    <source>
        <strain evidence="1 2">SDU3-2</strain>
    </source>
</reference>
<keyword evidence="2" id="KW-1185">Reference proteome</keyword>
<sequence length="113" mass="12779">MTVWLDQVAEHAQVFGRWQRGRLTTRLVFTEPNLSFEALSGHAAGAPVTLRLSLAAEFLPPFKAEPSSTGLEDDPWEVWLDFGVDAAQLRALADELRQQLTRFPSRRERTSQD</sequence>
<organism evidence="1 2">
    <name type="scientific">Deinococcus terrestris</name>
    <dbReference type="NCBI Taxonomy" id="2651870"/>
    <lineage>
        <taxon>Bacteria</taxon>
        <taxon>Thermotogati</taxon>
        <taxon>Deinococcota</taxon>
        <taxon>Deinococci</taxon>
        <taxon>Deinococcales</taxon>
        <taxon>Deinococcaceae</taxon>
        <taxon>Deinococcus</taxon>
    </lineage>
</organism>
<dbReference type="InterPro" id="IPR056510">
    <property type="entry name" value="WapI"/>
</dbReference>